<evidence type="ECO:0000256" key="4">
    <source>
        <dbReference type="ARBA" id="ARBA00022833"/>
    </source>
</evidence>
<dbReference type="InterPro" id="IPR036866">
    <property type="entry name" value="RibonucZ/Hydroxyglut_hydro"/>
</dbReference>
<dbReference type="EMBL" id="CP011393">
    <property type="protein sequence ID" value="ANE41180.1"/>
    <property type="molecule type" value="Genomic_DNA"/>
</dbReference>
<dbReference type="PATRIC" id="fig|93466.3.peg.784"/>
<dbReference type="InterPro" id="IPR001279">
    <property type="entry name" value="Metallo-B-lactamas"/>
</dbReference>
<dbReference type="KEGG" id="fng:JM64_03640"/>
<accession>A0A172T2I5</accession>
<dbReference type="SUPFAM" id="SSF56281">
    <property type="entry name" value="Metallo-hydrolase/oxidoreductase"/>
    <property type="match status" value="1"/>
</dbReference>
<evidence type="ECO:0000313" key="7">
    <source>
        <dbReference type="EMBL" id="HGQ76446.1"/>
    </source>
</evidence>
<dbReference type="PANTHER" id="PTHR46233">
    <property type="entry name" value="HYDROXYACYLGLUTATHIONE HYDROLASE GLOC"/>
    <property type="match status" value="1"/>
</dbReference>
<dbReference type="GO" id="GO:0046872">
    <property type="term" value="F:metal ion binding"/>
    <property type="evidence" value="ECO:0007669"/>
    <property type="project" value="UniProtKB-KW"/>
</dbReference>
<dbReference type="PANTHER" id="PTHR46233:SF3">
    <property type="entry name" value="HYDROXYACYLGLUTATHIONE HYDROLASE GLOC"/>
    <property type="match status" value="1"/>
</dbReference>
<keyword evidence="4" id="KW-0862">Zinc</keyword>
<proteinExistence type="predicted"/>
<evidence type="ECO:0000256" key="3">
    <source>
        <dbReference type="ARBA" id="ARBA00022801"/>
    </source>
</evidence>
<dbReference type="Proteomes" id="UP000077096">
    <property type="component" value="Chromosome"/>
</dbReference>
<dbReference type="SMART" id="SM00849">
    <property type="entry name" value="Lactamase_B"/>
    <property type="match status" value="1"/>
</dbReference>
<dbReference type="InterPro" id="IPR051453">
    <property type="entry name" value="MBL_Glyoxalase_II"/>
</dbReference>
<protein>
    <submittedName>
        <fullName evidence="6">Beta-lactamase</fullName>
    </submittedName>
    <submittedName>
        <fullName evidence="7">MBL fold metallo-hydrolase</fullName>
    </submittedName>
</protein>
<name>A0A172T2I5_FERPE</name>
<dbReference type="AlphaFoldDB" id="A0A172T2I5"/>
<dbReference type="GO" id="GO:0016787">
    <property type="term" value="F:hydrolase activity"/>
    <property type="evidence" value="ECO:0007669"/>
    <property type="project" value="UniProtKB-KW"/>
</dbReference>
<dbReference type="Pfam" id="PF00753">
    <property type="entry name" value="Lactamase_B"/>
    <property type="match status" value="1"/>
</dbReference>
<evidence type="ECO:0000259" key="5">
    <source>
        <dbReference type="SMART" id="SM00849"/>
    </source>
</evidence>
<keyword evidence="2" id="KW-0479">Metal-binding</keyword>
<organism evidence="6 9">
    <name type="scientific">Fervidobacterium pennivorans</name>
    <dbReference type="NCBI Taxonomy" id="93466"/>
    <lineage>
        <taxon>Bacteria</taxon>
        <taxon>Thermotogati</taxon>
        <taxon>Thermotogota</taxon>
        <taxon>Thermotogae</taxon>
        <taxon>Thermotogales</taxon>
        <taxon>Fervidobacteriaceae</taxon>
        <taxon>Fervidobacterium</taxon>
    </lineage>
</organism>
<reference evidence="6 9" key="1">
    <citation type="submission" date="2014-08" db="EMBL/GenBank/DDBJ databases">
        <title>Fervidobacterium pennivorans DYC genome.</title>
        <authorList>
            <person name="Wushke S."/>
        </authorList>
    </citation>
    <scope>NUCLEOTIDE SEQUENCE [LARGE SCALE GENOMIC DNA]</scope>
    <source>
        <strain evidence="6 9">DYC</strain>
    </source>
</reference>
<dbReference type="EMBL" id="DSZT01000119">
    <property type="protein sequence ID" value="HGU42017.1"/>
    <property type="molecule type" value="Genomic_DNA"/>
</dbReference>
<evidence type="ECO:0000313" key="8">
    <source>
        <dbReference type="EMBL" id="HGU42017.1"/>
    </source>
</evidence>
<evidence type="ECO:0000313" key="9">
    <source>
        <dbReference type="Proteomes" id="UP000077096"/>
    </source>
</evidence>
<reference evidence="7" key="2">
    <citation type="journal article" date="2020" name="mSystems">
        <title>Genome- and Community-Level Interaction Insights into Carbon Utilization and Element Cycling Functions of Hydrothermarchaeota in Hydrothermal Sediment.</title>
        <authorList>
            <person name="Zhou Z."/>
            <person name="Liu Y."/>
            <person name="Xu W."/>
            <person name="Pan J."/>
            <person name="Luo Z.H."/>
            <person name="Li M."/>
        </authorList>
    </citation>
    <scope>NUCLEOTIDE SEQUENCE [LARGE SCALE GENOMIC DNA]</scope>
    <source>
        <strain evidence="8">SpSt-604</strain>
        <strain evidence="7">SpSt-640</strain>
    </source>
</reference>
<feature type="domain" description="Metallo-beta-lactamase" evidence="5">
    <location>
        <begin position="21"/>
        <end position="188"/>
    </location>
</feature>
<dbReference type="Gene3D" id="3.60.15.10">
    <property type="entry name" value="Ribonuclease Z/Hydroxyacylglutathione hydrolase-like"/>
    <property type="match status" value="1"/>
</dbReference>
<evidence type="ECO:0000313" key="6">
    <source>
        <dbReference type="EMBL" id="ANE41180.1"/>
    </source>
</evidence>
<keyword evidence="3 7" id="KW-0378">Hydrolase</keyword>
<dbReference type="OrthoDB" id="9802248at2"/>
<evidence type="ECO:0000256" key="2">
    <source>
        <dbReference type="ARBA" id="ARBA00022723"/>
    </source>
</evidence>
<gene>
    <name evidence="8" type="ORF">ENT72_03725</name>
    <name evidence="7" type="ORF">ENU12_00650</name>
    <name evidence="6" type="ORF">JM64_03640</name>
</gene>
<dbReference type="CDD" id="cd06262">
    <property type="entry name" value="metallo-hydrolase-like_MBL-fold"/>
    <property type="match status" value="1"/>
</dbReference>
<sequence length="205" mass="23483">MNRAKLSVSQIEVLKTSGEFETNTYKFNLDGITYLVDPGFGVGEKVNKDRQVDVIITHGHYDHISGLPEIDFDRIYISPEDSIALTDPTSNLSVFFTEPFAFEVEWYNIDEYFQTLVAPGHTPGSRIIIFEGVIFTGDVVFSNSIGRVDLYVDKSEQVQMRKQMTATIKRLRELFKTLPQDWFICPGHGEVVTIKRLFEINPFFK</sequence>
<comment type="cofactor">
    <cofactor evidence="1">
        <name>Zn(2+)</name>
        <dbReference type="ChEBI" id="CHEBI:29105"/>
    </cofactor>
</comment>
<dbReference type="EMBL" id="DTBH01000016">
    <property type="protein sequence ID" value="HGQ76446.1"/>
    <property type="molecule type" value="Genomic_DNA"/>
</dbReference>
<evidence type="ECO:0000256" key="1">
    <source>
        <dbReference type="ARBA" id="ARBA00001947"/>
    </source>
</evidence>